<gene>
    <name evidence="3" type="ORF">NCTC13028_00765</name>
</gene>
<evidence type="ECO:0000313" key="4">
    <source>
        <dbReference type="Proteomes" id="UP000250223"/>
    </source>
</evidence>
<accession>A0A2X2VYZ9</accession>
<organism evidence="3 4">
    <name type="scientific">Clostridium cochlearium</name>
    <dbReference type="NCBI Taxonomy" id="1494"/>
    <lineage>
        <taxon>Bacteria</taxon>
        <taxon>Bacillati</taxon>
        <taxon>Bacillota</taxon>
        <taxon>Clostridia</taxon>
        <taxon>Eubacteriales</taxon>
        <taxon>Clostridiaceae</taxon>
        <taxon>Clostridium</taxon>
    </lineage>
</organism>
<evidence type="ECO:0000259" key="2">
    <source>
        <dbReference type="Pfam" id="PF02591"/>
    </source>
</evidence>
<dbReference type="Pfam" id="PF02591">
    <property type="entry name" value="Zn_ribbon_9"/>
    <property type="match status" value="1"/>
</dbReference>
<proteinExistence type="predicted"/>
<dbReference type="InterPro" id="IPR003743">
    <property type="entry name" value="Zf-RING_7"/>
</dbReference>
<sequence length="242" mass="29352">MNLENLFKLQKQYESLENNEKILQKYKDISLLKELKIKFDRNKKEFLDSKRKLEEERKKYLKINKKSEEIKSNIEKMEYTLYNDAGSDIKLIENLQERIRQEKIQLNEVENHIISFLENEEDMEKNILKLENKISEIREEFTRVKCDQKYKFDKITNEISNIKNNIKELEKYIDEDILREFYDRREYNKIVICELKDGVCDGCKIKVSYETKSKLNKNNITHCDNCGRILFSNNIKKDEHEK</sequence>
<dbReference type="AlphaFoldDB" id="A0A2X2VYZ9"/>
<dbReference type="EMBL" id="UAWC01000002">
    <property type="protein sequence ID" value="SQB33888.1"/>
    <property type="molecule type" value="Genomic_DNA"/>
</dbReference>
<dbReference type="RefSeq" id="WP_096635122.1">
    <property type="nucleotide sequence ID" value="NZ_JAHLNT010000001.1"/>
</dbReference>
<evidence type="ECO:0000313" key="3">
    <source>
        <dbReference type="EMBL" id="SQB33888.1"/>
    </source>
</evidence>
<reference evidence="3 4" key="1">
    <citation type="submission" date="2018-06" db="EMBL/GenBank/DDBJ databases">
        <authorList>
            <consortium name="Pathogen Informatics"/>
            <person name="Doyle S."/>
        </authorList>
    </citation>
    <scope>NUCLEOTIDE SEQUENCE [LARGE SCALE GENOMIC DNA]</scope>
    <source>
        <strain evidence="3 4">NCTC13028</strain>
    </source>
</reference>
<dbReference type="Gene3D" id="1.10.287.1490">
    <property type="match status" value="1"/>
</dbReference>
<evidence type="ECO:0000256" key="1">
    <source>
        <dbReference type="SAM" id="Coils"/>
    </source>
</evidence>
<keyword evidence="1" id="KW-0175">Coiled coil</keyword>
<name>A0A2X2VYZ9_CLOCO</name>
<dbReference type="Proteomes" id="UP000250223">
    <property type="component" value="Unassembled WGS sequence"/>
</dbReference>
<protein>
    <submittedName>
        <fullName evidence="3">Zn-ribbon protein, possibly nucleic acid-binding</fullName>
    </submittedName>
</protein>
<feature type="domain" description="C4-type zinc ribbon" evidence="2">
    <location>
        <begin position="199"/>
        <end position="230"/>
    </location>
</feature>
<feature type="coiled-coil region" evidence="1">
    <location>
        <begin position="50"/>
        <end position="172"/>
    </location>
</feature>